<dbReference type="Proteomes" id="UP000199152">
    <property type="component" value="Unassembled WGS sequence"/>
</dbReference>
<dbReference type="GO" id="GO:0006465">
    <property type="term" value="P:signal peptide processing"/>
    <property type="evidence" value="ECO:0007669"/>
    <property type="project" value="TreeGrafter"/>
</dbReference>
<dbReference type="Pfam" id="PF01478">
    <property type="entry name" value="Peptidase_A24"/>
    <property type="match status" value="1"/>
</dbReference>
<dbReference type="GO" id="GO:0032259">
    <property type="term" value="P:methylation"/>
    <property type="evidence" value="ECO:0007669"/>
    <property type="project" value="UniProtKB-KW"/>
</dbReference>
<dbReference type="PANTHER" id="PTHR30487:SF0">
    <property type="entry name" value="PREPILIN LEADER PEPTIDASE_N-METHYLTRANSFERASE-RELATED"/>
    <property type="match status" value="1"/>
</dbReference>
<accession>A0A1I4CHR3</accession>
<comment type="similarity">
    <text evidence="1 2">Belongs to the peptidase A24 family.</text>
</comment>
<proteinExistence type="inferred from homology"/>
<dbReference type="GO" id="GO:0005886">
    <property type="term" value="C:plasma membrane"/>
    <property type="evidence" value="ECO:0007669"/>
    <property type="project" value="TreeGrafter"/>
</dbReference>
<evidence type="ECO:0000256" key="3">
    <source>
        <dbReference type="SAM" id="MobiDB-lite"/>
    </source>
</evidence>
<keyword evidence="4" id="KW-0812">Transmembrane</keyword>
<dbReference type="Gene3D" id="1.20.120.1220">
    <property type="match status" value="1"/>
</dbReference>
<dbReference type="InParanoid" id="A0A1I4CHR3"/>
<feature type="region of interest" description="Disordered" evidence="3">
    <location>
        <begin position="34"/>
        <end position="54"/>
    </location>
</feature>
<keyword evidence="4" id="KW-0472">Membrane</keyword>
<dbReference type="GO" id="GO:0008168">
    <property type="term" value="F:methyltransferase activity"/>
    <property type="evidence" value="ECO:0007669"/>
    <property type="project" value="UniProtKB-KW"/>
</dbReference>
<organism evidence="6 7">
    <name type="scientific">Geodermatophilus ruber</name>
    <dbReference type="NCBI Taxonomy" id="504800"/>
    <lineage>
        <taxon>Bacteria</taxon>
        <taxon>Bacillati</taxon>
        <taxon>Actinomycetota</taxon>
        <taxon>Actinomycetes</taxon>
        <taxon>Geodermatophilales</taxon>
        <taxon>Geodermatophilaceae</taxon>
        <taxon>Geodermatophilus</taxon>
    </lineage>
</organism>
<feature type="transmembrane region" description="Helical" evidence="4">
    <location>
        <begin position="216"/>
        <end position="237"/>
    </location>
</feature>
<evidence type="ECO:0000259" key="5">
    <source>
        <dbReference type="Pfam" id="PF01478"/>
    </source>
</evidence>
<dbReference type="PANTHER" id="PTHR30487">
    <property type="entry name" value="TYPE 4 PREPILIN-LIKE PROTEINS LEADER PEPTIDE-PROCESSING ENZYME"/>
    <property type="match status" value="1"/>
</dbReference>
<dbReference type="AlphaFoldDB" id="A0A1I4CHR3"/>
<dbReference type="OrthoDB" id="2087435at2"/>
<keyword evidence="7" id="KW-1185">Reference proteome</keyword>
<keyword evidence="4" id="KW-1133">Transmembrane helix</keyword>
<feature type="transmembrane region" description="Helical" evidence="4">
    <location>
        <begin position="82"/>
        <end position="101"/>
    </location>
</feature>
<evidence type="ECO:0000313" key="6">
    <source>
        <dbReference type="EMBL" id="SFK79837.1"/>
    </source>
</evidence>
<dbReference type="STRING" id="504800.SAMN04488085_103480"/>
<keyword evidence="6" id="KW-0808">Transferase</keyword>
<name>A0A1I4CHR3_9ACTN</name>
<protein>
    <submittedName>
        <fullName evidence="6">Leader peptidase (Prepilin peptidase) / N-methyltransferase</fullName>
    </submittedName>
</protein>
<feature type="transmembrane region" description="Helical" evidence="4">
    <location>
        <begin position="113"/>
        <end position="131"/>
    </location>
</feature>
<feature type="transmembrane region" description="Helical" evidence="4">
    <location>
        <begin position="137"/>
        <end position="158"/>
    </location>
</feature>
<evidence type="ECO:0000256" key="4">
    <source>
        <dbReference type="SAM" id="Phobius"/>
    </source>
</evidence>
<evidence type="ECO:0000256" key="2">
    <source>
        <dbReference type="RuleBase" id="RU003793"/>
    </source>
</evidence>
<sequence>MTALAVVVTGVLGLVVGAALNHAAARFPWRTRERSWSGVGDTPSAGGESPPELHDRRAALRPPVLEVGTAVLFAAGTVRFGLSWELPAFLVLAAAGVLLAVIDLRHHLLPNRVVGPALGLGVLLLTLAATGSGEWDALLRAGLGSVALFAVFLVLALISPSGMGMGDVKLAALLGLYLGWLGWGAVLVGAFAGFVVQAFLALALLAVRRIGLREHLPFGPAMLLGAALAIGWSDALLG</sequence>
<reference evidence="6 7" key="1">
    <citation type="submission" date="2016-10" db="EMBL/GenBank/DDBJ databases">
        <authorList>
            <person name="de Groot N.N."/>
        </authorList>
    </citation>
    <scope>NUCLEOTIDE SEQUENCE [LARGE SCALE GENOMIC DNA]</scope>
    <source>
        <strain evidence="6 7">DSM 45317</strain>
    </source>
</reference>
<dbReference type="InterPro" id="IPR014032">
    <property type="entry name" value="Peptidase_A24A_bac"/>
</dbReference>
<evidence type="ECO:0000256" key="1">
    <source>
        <dbReference type="ARBA" id="ARBA00005801"/>
    </source>
</evidence>
<keyword evidence="6" id="KW-0489">Methyltransferase</keyword>
<dbReference type="InterPro" id="IPR000045">
    <property type="entry name" value="Prepilin_IV_endopep_pep"/>
</dbReference>
<evidence type="ECO:0000313" key="7">
    <source>
        <dbReference type="Proteomes" id="UP000199152"/>
    </source>
</evidence>
<feature type="transmembrane region" description="Helical" evidence="4">
    <location>
        <begin position="170"/>
        <end position="196"/>
    </location>
</feature>
<dbReference type="GO" id="GO:0004190">
    <property type="term" value="F:aspartic-type endopeptidase activity"/>
    <property type="evidence" value="ECO:0007669"/>
    <property type="project" value="InterPro"/>
</dbReference>
<dbReference type="EMBL" id="FOSW01000003">
    <property type="protein sequence ID" value="SFK79837.1"/>
    <property type="molecule type" value="Genomic_DNA"/>
</dbReference>
<dbReference type="InterPro" id="IPR050882">
    <property type="entry name" value="Prepilin_peptidase/N-MTase"/>
</dbReference>
<dbReference type="PRINTS" id="PR00864">
    <property type="entry name" value="PREPILNPTASE"/>
</dbReference>
<gene>
    <name evidence="6" type="ORF">SAMN04488085_103480</name>
</gene>
<feature type="domain" description="Prepilin type IV endopeptidase peptidase" evidence="5">
    <location>
        <begin position="90"/>
        <end position="200"/>
    </location>
</feature>
<dbReference type="RefSeq" id="WP_091322672.1">
    <property type="nucleotide sequence ID" value="NZ_FOSW01000003.1"/>
</dbReference>